<keyword evidence="1" id="KW-0378">Hydrolase</keyword>
<sequence>MTESVSYHNQPFFYFYQKLVFLFLILSLSYTDIYAQLIITSPVNNQVLQRDKSGFANVAVTSYAYVPYESIELKLAPVQGDENEIKSFSFPKDQIKQGFLTATFEAKTGWYELQLTGYSTNGQVDVSAITRVGIGEVFLVAGNSNAMGLPDLGSKNSSDQVISFNAINKFLNTDNITVAPDEPMQAPQFAPIKAKDYIFPSGETSWYWAELGDMLNKKLNTPVLFLNSAWAAANSENYRDGALGKDAFNVYVGKPWPNRQPYTNIINTVRYLNSSLGLRAILWSHGENDAQQGVTEDNYFSNIQTLITNSRRDSGKDIPWIIARNSASSTLPKPYIPIISAQNRLIALSGFNTYAGPNLDTVQMPRPEQGHFENIAGGVQGLTLAASAWNRVLTDSLLKEIPPLQPDYAIHTGITPSKVFPGASFVLPFNFSGLPANTVSLQAELLDSAGRFTAIVGAGNQAPLKIQIPQDIKNGQYRIRLTGLNPILTGSISDPFSISSTYTTIDFINRLTAKTVDNKIELAWLIAAIPDLKQIVVQVNNDGESFSDIKMLDPVNGSDSQIYSYTDENDIKTSSFYRLKFEYKNGVTGYSSVYSIFREGSPANLIVFPNPVTKQFFYFRADNNIKLIKCALYDARGIEHPIHASANEIVGLIKVEPLNALPSGNYYLKVITETGVTGQTVLFY</sequence>
<gene>
    <name evidence="4" type="ORF">SAMN04487995_5521</name>
</gene>
<proteinExistence type="predicted"/>
<keyword evidence="2" id="KW-1133">Transmembrane helix</keyword>
<dbReference type="AlphaFoldDB" id="A0A1H7ALU8"/>
<accession>A0A1H7ALU8</accession>
<evidence type="ECO:0000256" key="1">
    <source>
        <dbReference type="ARBA" id="ARBA00022801"/>
    </source>
</evidence>
<dbReference type="InterPro" id="IPR005181">
    <property type="entry name" value="SASA"/>
</dbReference>
<dbReference type="Pfam" id="PF03629">
    <property type="entry name" value="SASA"/>
    <property type="match status" value="1"/>
</dbReference>
<reference evidence="4 5" key="1">
    <citation type="submission" date="2016-10" db="EMBL/GenBank/DDBJ databases">
        <authorList>
            <person name="de Groot N.N."/>
        </authorList>
    </citation>
    <scope>NUCLEOTIDE SEQUENCE [LARGE SCALE GENOMIC DNA]</scope>
    <source>
        <strain evidence="4 5">DSM 19938</strain>
    </source>
</reference>
<organism evidence="4 5">
    <name type="scientific">Dyadobacter koreensis</name>
    <dbReference type="NCBI Taxonomy" id="408657"/>
    <lineage>
        <taxon>Bacteria</taxon>
        <taxon>Pseudomonadati</taxon>
        <taxon>Bacteroidota</taxon>
        <taxon>Cytophagia</taxon>
        <taxon>Cytophagales</taxon>
        <taxon>Spirosomataceae</taxon>
        <taxon>Dyadobacter</taxon>
    </lineage>
</organism>
<feature type="domain" description="Sialate O-acetylesterase" evidence="3">
    <location>
        <begin position="136"/>
        <end position="326"/>
    </location>
</feature>
<keyword evidence="2" id="KW-0812">Transmembrane</keyword>
<name>A0A1H7ALU8_9BACT</name>
<keyword evidence="2" id="KW-0472">Membrane</keyword>
<dbReference type="STRING" id="408657.SAMN04487995_5521"/>
<dbReference type="OrthoDB" id="1488710at2"/>
<evidence type="ECO:0000259" key="3">
    <source>
        <dbReference type="Pfam" id="PF03629"/>
    </source>
</evidence>
<protein>
    <submittedName>
        <fullName evidence="4">Por secretion system C-terminal sorting domain-containing protein</fullName>
    </submittedName>
</protein>
<evidence type="ECO:0000313" key="4">
    <source>
        <dbReference type="EMBL" id="SEJ61975.1"/>
    </source>
</evidence>
<dbReference type="GO" id="GO:0016788">
    <property type="term" value="F:hydrolase activity, acting on ester bonds"/>
    <property type="evidence" value="ECO:0007669"/>
    <property type="project" value="UniProtKB-ARBA"/>
</dbReference>
<feature type="transmembrane region" description="Helical" evidence="2">
    <location>
        <begin position="12"/>
        <end position="30"/>
    </location>
</feature>
<dbReference type="Proteomes" id="UP000199532">
    <property type="component" value="Unassembled WGS sequence"/>
</dbReference>
<dbReference type="EMBL" id="FNXY01000010">
    <property type="protein sequence ID" value="SEJ61975.1"/>
    <property type="molecule type" value="Genomic_DNA"/>
</dbReference>
<keyword evidence="5" id="KW-1185">Reference proteome</keyword>
<evidence type="ECO:0000313" key="5">
    <source>
        <dbReference type="Proteomes" id="UP000199532"/>
    </source>
</evidence>
<dbReference type="Gene3D" id="3.40.50.1110">
    <property type="entry name" value="SGNH hydrolase"/>
    <property type="match status" value="1"/>
</dbReference>
<dbReference type="InterPro" id="IPR036514">
    <property type="entry name" value="SGNH_hydro_sf"/>
</dbReference>
<dbReference type="SUPFAM" id="SSF52266">
    <property type="entry name" value="SGNH hydrolase"/>
    <property type="match status" value="1"/>
</dbReference>
<evidence type="ECO:0000256" key="2">
    <source>
        <dbReference type="SAM" id="Phobius"/>
    </source>
</evidence>
<dbReference type="RefSeq" id="WP_090341009.1">
    <property type="nucleotide sequence ID" value="NZ_FNXY01000010.1"/>
</dbReference>